<dbReference type="Pfam" id="PF17932">
    <property type="entry name" value="TetR_C_24"/>
    <property type="match status" value="1"/>
</dbReference>
<sequence length="206" mass="23158">MNRKTEELAANRDRILAGAAALFAHRGFHAVGMSELCAALSLSRGAFYHYFPSKEDLLEEICRRYMAKLLQQAKLAKAEIADPALRLRRLGAELIDVIGAHRDELAVCFRETLSLSDDRRQAVLALHASYERIWKETLIEGEKTGVFAPYSRFRLKALLGMYYYSYLWIDPASPSAMHQTHEAFESILATVSAARPGTMLHRAPSS</sequence>
<evidence type="ECO:0000259" key="5">
    <source>
        <dbReference type="PROSITE" id="PS50977"/>
    </source>
</evidence>
<keyword evidence="3" id="KW-0804">Transcription</keyword>
<feature type="DNA-binding region" description="H-T-H motif" evidence="4">
    <location>
        <begin position="32"/>
        <end position="51"/>
    </location>
</feature>
<evidence type="ECO:0000256" key="2">
    <source>
        <dbReference type="ARBA" id="ARBA00023125"/>
    </source>
</evidence>
<accession>A0A4Q7NN44</accession>
<dbReference type="Gene3D" id="1.10.357.10">
    <property type="entry name" value="Tetracycline Repressor, domain 2"/>
    <property type="match status" value="1"/>
</dbReference>
<keyword evidence="7" id="KW-1185">Reference proteome</keyword>
<dbReference type="Gene3D" id="1.10.10.60">
    <property type="entry name" value="Homeodomain-like"/>
    <property type="match status" value="1"/>
</dbReference>
<dbReference type="GO" id="GO:0003700">
    <property type="term" value="F:DNA-binding transcription factor activity"/>
    <property type="evidence" value="ECO:0007669"/>
    <property type="project" value="TreeGrafter"/>
</dbReference>
<evidence type="ECO:0000256" key="3">
    <source>
        <dbReference type="ARBA" id="ARBA00023163"/>
    </source>
</evidence>
<comment type="caution">
    <text evidence="6">The sequence shown here is derived from an EMBL/GenBank/DDBJ whole genome shotgun (WGS) entry which is preliminary data.</text>
</comment>
<dbReference type="InterPro" id="IPR036271">
    <property type="entry name" value="Tet_transcr_reg_TetR-rel_C_sf"/>
</dbReference>
<dbReference type="PANTHER" id="PTHR30055:SF234">
    <property type="entry name" value="HTH-TYPE TRANSCRIPTIONAL REGULATOR BETI"/>
    <property type="match status" value="1"/>
</dbReference>
<evidence type="ECO:0000256" key="1">
    <source>
        <dbReference type="ARBA" id="ARBA00023015"/>
    </source>
</evidence>
<dbReference type="AlphaFoldDB" id="A0A4Q7NN44"/>
<dbReference type="Pfam" id="PF00440">
    <property type="entry name" value="TetR_N"/>
    <property type="match status" value="1"/>
</dbReference>
<dbReference type="PROSITE" id="PS50977">
    <property type="entry name" value="HTH_TETR_2"/>
    <property type="match status" value="1"/>
</dbReference>
<dbReference type="InterPro" id="IPR009057">
    <property type="entry name" value="Homeodomain-like_sf"/>
</dbReference>
<dbReference type="InterPro" id="IPR001647">
    <property type="entry name" value="HTH_TetR"/>
</dbReference>
<evidence type="ECO:0000256" key="4">
    <source>
        <dbReference type="PROSITE-ProRule" id="PRU00335"/>
    </source>
</evidence>
<dbReference type="InterPro" id="IPR041490">
    <property type="entry name" value="KstR2_TetR_C"/>
</dbReference>
<dbReference type="SUPFAM" id="SSF46689">
    <property type="entry name" value="Homeodomain-like"/>
    <property type="match status" value="1"/>
</dbReference>
<evidence type="ECO:0000313" key="7">
    <source>
        <dbReference type="Proteomes" id="UP000292445"/>
    </source>
</evidence>
<reference evidence="6 7" key="1">
    <citation type="submission" date="2019-02" db="EMBL/GenBank/DDBJ databases">
        <title>Genomic Encyclopedia of Type Strains, Phase IV (KMG-IV): sequencing the most valuable type-strain genomes for metagenomic binning, comparative biology and taxonomic classification.</title>
        <authorList>
            <person name="Goeker M."/>
        </authorList>
    </citation>
    <scope>NUCLEOTIDE SEQUENCE [LARGE SCALE GENOMIC DNA]</scope>
    <source>
        <strain evidence="6 7">K24</strain>
    </source>
</reference>
<gene>
    <name evidence="6" type="ORF">EV675_2677</name>
</gene>
<evidence type="ECO:0000313" key="6">
    <source>
        <dbReference type="EMBL" id="RZS86629.1"/>
    </source>
</evidence>
<keyword evidence="2 4" id="KW-0238">DNA-binding</keyword>
<dbReference type="InterPro" id="IPR050109">
    <property type="entry name" value="HTH-type_TetR-like_transc_reg"/>
</dbReference>
<feature type="domain" description="HTH tetR-type" evidence="5">
    <location>
        <begin position="9"/>
        <end position="69"/>
    </location>
</feature>
<proteinExistence type="predicted"/>
<organism evidence="6 7">
    <name type="scientific">Pigmentiphaga kullae</name>
    <dbReference type="NCBI Taxonomy" id="151784"/>
    <lineage>
        <taxon>Bacteria</taxon>
        <taxon>Pseudomonadati</taxon>
        <taxon>Pseudomonadota</taxon>
        <taxon>Betaproteobacteria</taxon>
        <taxon>Burkholderiales</taxon>
        <taxon>Alcaligenaceae</taxon>
        <taxon>Pigmentiphaga</taxon>
    </lineage>
</organism>
<dbReference type="SUPFAM" id="SSF48498">
    <property type="entry name" value="Tetracyclin repressor-like, C-terminal domain"/>
    <property type="match status" value="1"/>
</dbReference>
<dbReference type="GO" id="GO:0000976">
    <property type="term" value="F:transcription cis-regulatory region binding"/>
    <property type="evidence" value="ECO:0007669"/>
    <property type="project" value="TreeGrafter"/>
</dbReference>
<dbReference type="PRINTS" id="PR00455">
    <property type="entry name" value="HTHTETR"/>
</dbReference>
<dbReference type="EMBL" id="SGXC01000001">
    <property type="protein sequence ID" value="RZS86629.1"/>
    <property type="molecule type" value="Genomic_DNA"/>
</dbReference>
<protein>
    <submittedName>
        <fullName evidence="6">TetR family transcriptional regulator</fullName>
    </submittedName>
</protein>
<dbReference type="PANTHER" id="PTHR30055">
    <property type="entry name" value="HTH-TYPE TRANSCRIPTIONAL REGULATOR RUTR"/>
    <property type="match status" value="1"/>
</dbReference>
<name>A0A4Q7NN44_9BURK</name>
<keyword evidence="1" id="KW-0805">Transcription regulation</keyword>
<dbReference type="RefSeq" id="WP_165404583.1">
    <property type="nucleotide sequence ID" value="NZ_SGXC01000001.1"/>
</dbReference>
<dbReference type="Proteomes" id="UP000292445">
    <property type="component" value="Unassembled WGS sequence"/>
</dbReference>